<dbReference type="PROSITE" id="PS51257">
    <property type="entry name" value="PROKAR_LIPOPROTEIN"/>
    <property type="match status" value="1"/>
</dbReference>
<organism evidence="1 2">
    <name type="scientific">Temnothorax longispinosus</name>
    <dbReference type="NCBI Taxonomy" id="300112"/>
    <lineage>
        <taxon>Eukaryota</taxon>
        <taxon>Metazoa</taxon>
        <taxon>Ecdysozoa</taxon>
        <taxon>Arthropoda</taxon>
        <taxon>Hexapoda</taxon>
        <taxon>Insecta</taxon>
        <taxon>Pterygota</taxon>
        <taxon>Neoptera</taxon>
        <taxon>Endopterygota</taxon>
        <taxon>Hymenoptera</taxon>
        <taxon>Apocrita</taxon>
        <taxon>Aculeata</taxon>
        <taxon>Formicoidea</taxon>
        <taxon>Formicidae</taxon>
        <taxon>Myrmicinae</taxon>
        <taxon>Temnothorax</taxon>
    </lineage>
</organism>
<dbReference type="EMBL" id="QBLH01003453">
    <property type="protein sequence ID" value="TGZ38171.1"/>
    <property type="molecule type" value="Genomic_DNA"/>
</dbReference>
<dbReference type="Proteomes" id="UP000310200">
    <property type="component" value="Unassembled WGS sequence"/>
</dbReference>
<dbReference type="AlphaFoldDB" id="A0A4S2JPQ2"/>
<gene>
    <name evidence="1" type="ORF">DBV15_07179</name>
</gene>
<name>A0A4S2JPQ2_9HYME</name>
<keyword evidence="2" id="KW-1185">Reference proteome</keyword>
<reference evidence="1 2" key="1">
    <citation type="journal article" date="2019" name="Philos. Trans. R. Soc. Lond., B, Biol. Sci.">
        <title>Ant behaviour and brain gene expression of defending hosts depend on the ecological success of the intruding social parasite.</title>
        <authorList>
            <person name="Kaur R."/>
            <person name="Stoldt M."/>
            <person name="Jongepier E."/>
            <person name="Feldmeyer B."/>
            <person name="Menzel F."/>
            <person name="Bornberg-Bauer E."/>
            <person name="Foitzik S."/>
        </authorList>
    </citation>
    <scope>NUCLEOTIDE SEQUENCE [LARGE SCALE GENOMIC DNA]</scope>
    <source>
        <tissue evidence="1">Whole body</tissue>
    </source>
</reference>
<sequence length="105" mass="11806">MGVCKRGAVGVVGASFYAWQAAAIYGCVSGAAGNGRPCRRTRRWAMLRSVERRRGASDENELFGCWGAIFRCRRETDRYVRERRGAAVERIDDGGEKTDEMKNRK</sequence>
<proteinExistence type="predicted"/>
<evidence type="ECO:0000313" key="2">
    <source>
        <dbReference type="Proteomes" id="UP000310200"/>
    </source>
</evidence>
<evidence type="ECO:0000313" key="1">
    <source>
        <dbReference type="EMBL" id="TGZ38171.1"/>
    </source>
</evidence>
<accession>A0A4S2JPQ2</accession>
<comment type="caution">
    <text evidence="1">The sequence shown here is derived from an EMBL/GenBank/DDBJ whole genome shotgun (WGS) entry which is preliminary data.</text>
</comment>
<protein>
    <submittedName>
        <fullName evidence="1">Uncharacterized protein</fullName>
    </submittedName>
</protein>